<accession>A0ABQ7QPU4</accession>
<evidence type="ECO:0000313" key="4">
    <source>
        <dbReference type="Proteomes" id="UP000823941"/>
    </source>
</evidence>
<proteinExistence type="inferred from homology"/>
<gene>
    <name evidence="3" type="ORF">JYU34_007173</name>
</gene>
<protein>
    <recommendedName>
        <fullName evidence="2">Protein CNPPD1</fullName>
    </recommendedName>
</protein>
<dbReference type="PANTHER" id="PTHR15615:SF108">
    <property type="entry name" value="PROTEIN CNPPD1"/>
    <property type="match status" value="1"/>
</dbReference>
<keyword evidence="4" id="KW-1185">Reference proteome</keyword>
<dbReference type="InterPro" id="IPR013922">
    <property type="entry name" value="Cyclin_PHO80-like"/>
</dbReference>
<comment type="similarity">
    <text evidence="1">Belongs to the CNPPD1 family.</text>
</comment>
<name>A0ABQ7QPU4_PLUXY</name>
<comment type="caution">
    <text evidence="3">The sequence shown here is derived from an EMBL/GenBank/DDBJ whole genome shotgun (WGS) entry which is preliminary data.</text>
</comment>
<organism evidence="3 4">
    <name type="scientific">Plutella xylostella</name>
    <name type="common">Diamondback moth</name>
    <name type="synonym">Plutella maculipennis</name>
    <dbReference type="NCBI Taxonomy" id="51655"/>
    <lineage>
        <taxon>Eukaryota</taxon>
        <taxon>Metazoa</taxon>
        <taxon>Ecdysozoa</taxon>
        <taxon>Arthropoda</taxon>
        <taxon>Hexapoda</taxon>
        <taxon>Insecta</taxon>
        <taxon>Pterygota</taxon>
        <taxon>Neoptera</taxon>
        <taxon>Endopterygota</taxon>
        <taxon>Lepidoptera</taxon>
        <taxon>Glossata</taxon>
        <taxon>Ditrysia</taxon>
        <taxon>Yponomeutoidea</taxon>
        <taxon>Plutellidae</taxon>
        <taxon>Plutella</taxon>
    </lineage>
</organism>
<dbReference type="PANTHER" id="PTHR15615">
    <property type="match status" value="1"/>
</dbReference>
<evidence type="ECO:0000313" key="3">
    <source>
        <dbReference type="EMBL" id="KAG7307042.1"/>
    </source>
</evidence>
<dbReference type="Proteomes" id="UP000823941">
    <property type="component" value="Chromosome 10"/>
</dbReference>
<dbReference type="CDD" id="cd20557">
    <property type="entry name" value="CYCLIN_ScPCL1-like"/>
    <property type="match status" value="1"/>
</dbReference>
<dbReference type="Pfam" id="PF08613">
    <property type="entry name" value="Cyclin"/>
    <property type="match status" value="1"/>
</dbReference>
<evidence type="ECO:0000256" key="1">
    <source>
        <dbReference type="ARBA" id="ARBA00038508"/>
    </source>
</evidence>
<dbReference type="EMBL" id="JAHIBW010000010">
    <property type="protein sequence ID" value="KAG7307042.1"/>
    <property type="molecule type" value="Genomic_DNA"/>
</dbReference>
<sequence>MSNVSKRRKEGTKARIKSMGDHQEFLKRISKTLYYGQLPTLPCLSLPVTEISCSLWSDSQRGRSLRRLHLDAAAGIARSACVSPCALVLAILYLERLHACSPDYLAATHPADLFLVSLMVGNKFLQDDGEDDEVICSEWAVSGGMDLKQLKKLEIDFLNAIDWKVYVSEDEFQERLRWLERQVALKQAQLRGFFTYTDLASSCEPALLAELVRAVSSTCLALTLSYVSSLMAFVTSTLVISQAWLPTLQYVAATRSASLTTVDSSVISSNMNAELPVFHNATTDTSDDDVLEEPALSDALRCCTRWLRYQETTAPRKWYETVVLSDLKLYESWWSETSVLNWLYQSSLINPMQRWLEKINEYGALISSELGSYGLLNSVEKAKGIDQCYEYGDSRGSRRCVSTWLNLSRLSALMATAADR</sequence>
<evidence type="ECO:0000256" key="2">
    <source>
        <dbReference type="ARBA" id="ARBA00040808"/>
    </source>
</evidence>
<reference evidence="3 4" key="1">
    <citation type="submission" date="2021-06" db="EMBL/GenBank/DDBJ databases">
        <title>A haploid diamondback moth (Plutella xylostella L.) genome assembly resolves 31 chromosomes and identifies a diamide resistance mutation.</title>
        <authorList>
            <person name="Ward C.M."/>
            <person name="Perry K.D."/>
            <person name="Baker G."/>
            <person name="Powis K."/>
            <person name="Heckel D.G."/>
            <person name="Baxter S.W."/>
        </authorList>
    </citation>
    <scope>NUCLEOTIDE SEQUENCE [LARGE SCALE GENOMIC DNA]</scope>
    <source>
        <strain evidence="3 4">LV</strain>
        <tissue evidence="3">Single pupa</tissue>
    </source>
</reference>
<dbReference type="Gene3D" id="1.10.472.10">
    <property type="entry name" value="Cyclin-like"/>
    <property type="match status" value="1"/>
</dbReference>